<organism evidence="1">
    <name type="scientific">Anguilla anguilla</name>
    <name type="common">European freshwater eel</name>
    <name type="synonym">Muraena anguilla</name>
    <dbReference type="NCBI Taxonomy" id="7936"/>
    <lineage>
        <taxon>Eukaryota</taxon>
        <taxon>Metazoa</taxon>
        <taxon>Chordata</taxon>
        <taxon>Craniata</taxon>
        <taxon>Vertebrata</taxon>
        <taxon>Euteleostomi</taxon>
        <taxon>Actinopterygii</taxon>
        <taxon>Neopterygii</taxon>
        <taxon>Teleostei</taxon>
        <taxon>Anguilliformes</taxon>
        <taxon>Anguillidae</taxon>
        <taxon>Anguilla</taxon>
    </lineage>
</organism>
<sequence length="85" mass="9657">MRQLSQLVTVKFEELSLLRHIPVEETLTAYQYVCDSPNHSLDYALLQLAVRKTCPQACCLQLFLVSAAILHTRVKSISLDTHRGM</sequence>
<dbReference type="AlphaFoldDB" id="A0A0E9RQ00"/>
<proteinExistence type="predicted"/>
<reference evidence="1" key="2">
    <citation type="journal article" date="2015" name="Fish Shellfish Immunol.">
        <title>Early steps in the European eel (Anguilla anguilla)-Vibrio vulnificus interaction in the gills: Role of the RtxA13 toxin.</title>
        <authorList>
            <person name="Callol A."/>
            <person name="Pajuelo D."/>
            <person name="Ebbesson L."/>
            <person name="Teles M."/>
            <person name="MacKenzie S."/>
            <person name="Amaro C."/>
        </authorList>
    </citation>
    <scope>NUCLEOTIDE SEQUENCE</scope>
</reference>
<dbReference type="EMBL" id="GBXM01077690">
    <property type="protein sequence ID" value="JAH30887.1"/>
    <property type="molecule type" value="Transcribed_RNA"/>
</dbReference>
<reference evidence="1" key="1">
    <citation type="submission" date="2014-11" db="EMBL/GenBank/DDBJ databases">
        <authorList>
            <person name="Amaro Gonzalez C."/>
        </authorList>
    </citation>
    <scope>NUCLEOTIDE SEQUENCE</scope>
</reference>
<name>A0A0E9RQ00_ANGAN</name>
<accession>A0A0E9RQ00</accession>
<protein>
    <submittedName>
        <fullName evidence="1">Uncharacterized protein</fullName>
    </submittedName>
</protein>
<evidence type="ECO:0000313" key="1">
    <source>
        <dbReference type="EMBL" id="JAH30887.1"/>
    </source>
</evidence>